<comment type="caution">
    <text evidence="2">The sequence shown here is derived from an EMBL/GenBank/DDBJ whole genome shotgun (WGS) entry which is preliminary data.</text>
</comment>
<accession>A0A3M2LPF8</accession>
<name>A0A3M2LPF8_9ACTN</name>
<evidence type="ECO:0000256" key="1">
    <source>
        <dbReference type="SAM" id="MobiDB-lite"/>
    </source>
</evidence>
<dbReference type="EMBL" id="RFFG01000070">
    <property type="protein sequence ID" value="RMI39287.1"/>
    <property type="molecule type" value="Genomic_DNA"/>
</dbReference>
<keyword evidence="3" id="KW-1185">Reference proteome</keyword>
<proteinExistence type="predicted"/>
<dbReference type="AlphaFoldDB" id="A0A3M2LPF8"/>
<evidence type="ECO:0000313" key="2">
    <source>
        <dbReference type="EMBL" id="RMI39287.1"/>
    </source>
</evidence>
<gene>
    <name evidence="2" type="ORF">EBO15_30000</name>
</gene>
<protein>
    <submittedName>
        <fullName evidence="2">Uncharacterized protein</fullName>
    </submittedName>
</protein>
<dbReference type="Proteomes" id="UP000282674">
    <property type="component" value="Unassembled WGS sequence"/>
</dbReference>
<reference evidence="2 3" key="1">
    <citation type="submission" date="2018-10" db="EMBL/GenBank/DDBJ databases">
        <title>Isolation from soil.</title>
        <authorList>
            <person name="Hu J."/>
        </authorList>
    </citation>
    <scope>NUCLEOTIDE SEQUENCE [LARGE SCALE GENOMIC DNA]</scope>
    <source>
        <strain evidence="2 3">NEAU-Ht49</strain>
    </source>
</reference>
<feature type="region of interest" description="Disordered" evidence="1">
    <location>
        <begin position="109"/>
        <end position="144"/>
    </location>
</feature>
<sequence length="172" mass="18322">MITCCIACLMYDLRISVAGPSDDEVLLHDIAGGADCFDPEASVTAPCVNANAVGTWVSVRQVGQLGPFDRPAMHPEPPAGSVESDIDYLVPTREERGGRSLTGCHRDLDEAVEGPGADARGSVSEDADEPVAAGRVEERHPGRGVDQVELPVTYAKGRGHWLWHVKDLPIIG</sequence>
<organism evidence="2 3">
    <name type="scientific">Actinomadura harenae</name>
    <dbReference type="NCBI Taxonomy" id="2483351"/>
    <lineage>
        <taxon>Bacteria</taxon>
        <taxon>Bacillati</taxon>
        <taxon>Actinomycetota</taxon>
        <taxon>Actinomycetes</taxon>
        <taxon>Streptosporangiales</taxon>
        <taxon>Thermomonosporaceae</taxon>
        <taxon>Actinomadura</taxon>
    </lineage>
</organism>
<evidence type="ECO:0000313" key="3">
    <source>
        <dbReference type="Proteomes" id="UP000282674"/>
    </source>
</evidence>